<keyword evidence="4" id="KW-1185">Reference proteome</keyword>
<dbReference type="GO" id="GO:0005634">
    <property type="term" value="C:nucleus"/>
    <property type="evidence" value="ECO:0007669"/>
    <property type="project" value="InterPro"/>
</dbReference>
<evidence type="ECO:0000256" key="2">
    <source>
        <dbReference type="SAM" id="MobiDB-lite"/>
    </source>
</evidence>
<dbReference type="Gene3D" id="1.25.10.10">
    <property type="entry name" value="Leucine-rich Repeat Variant"/>
    <property type="match status" value="1"/>
</dbReference>
<proteinExistence type="predicted"/>
<dbReference type="InParanoid" id="A0A1Z5K224"/>
<dbReference type="PANTHER" id="PTHR16199:SF4">
    <property type="entry name" value="CONDENSIN-2 COMPLEX SUBUNIT G2"/>
    <property type="match status" value="1"/>
</dbReference>
<name>A0A1Z5K224_FISSO</name>
<evidence type="ECO:0000313" key="3">
    <source>
        <dbReference type="EMBL" id="GAX20327.1"/>
    </source>
</evidence>
<dbReference type="InterPro" id="IPR024741">
    <property type="entry name" value="Condensin2_G2"/>
</dbReference>
<organism evidence="3 4">
    <name type="scientific">Fistulifera solaris</name>
    <name type="common">Oleaginous diatom</name>
    <dbReference type="NCBI Taxonomy" id="1519565"/>
    <lineage>
        <taxon>Eukaryota</taxon>
        <taxon>Sar</taxon>
        <taxon>Stramenopiles</taxon>
        <taxon>Ochrophyta</taxon>
        <taxon>Bacillariophyta</taxon>
        <taxon>Bacillariophyceae</taxon>
        <taxon>Bacillariophycidae</taxon>
        <taxon>Naviculales</taxon>
        <taxon>Naviculaceae</taxon>
        <taxon>Fistulifera</taxon>
    </lineage>
</organism>
<gene>
    <name evidence="3" type="ORF">FisN_9Hh036</name>
</gene>
<dbReference type="AlphaFoldDB" id="A0A1Z5K224"/>
<dbReference type="GO" id="GO:0000070">
    <property type="term" value="P:mitotic sister chromatid segregation"/>
    <property type="evidence" value="ECO:0007669"/>
    <property type="project" value="TreeGrafter"/>
</dbReference>
<reference evidence="3 4" key="1">
    <citation type="journal article" date="2015" name="Plant Cell">
        <title>Oil accumulation by the oleaginous diatom Fistulifera solaris as revealed by the genome and transcriptome.</title>
        <authorList>
            <person name="Tanaka T."/>
            <person name="Maeda Y."/>
            <person name="Veluchamy A."/>
            <person name="Tanaka M."/>
            <person name="Abida H."/>
            <person name="Marechal E."/>
            <person name="Bowler C."/>
            <person name="Muto M."/>
            <person name="Sunaga Y."/>
            <person name="Tanaka M."/>
            <person name="Yoshino T."/>
            <person name="Taniguchi T."/>
            <person name="Fukuda Y."/>
            <person name="Nemoto M."/>
            <person name="Matsumoto M."/>
            <person name="Wong P.S."/>
            <person name="Aburatani S."/>
            <person name="Fujibuchi W."/>
        </authorList>
    </citation>
    <scope>NUCLEOTIDE SEQUENCE [LARGE SCALE GENOMIC DNA]</scope>
    <source>
        <strain evidence="3 4">JPCC DA0580</strain>
    </source>
</reference>
<dbReference type="OrthoDB" id="10062843at2759"/>
<dbReference type="Proteomes" id="UP000198406">
    <property type="component" value="Unassembled WGS sequence"/>
</dbReference>
<dbReference type="EMBL" id="BDSP01000147">
    <property type="protein sequence ID" value="GAX20327.1"/>
    <property type="molecule type" value="Genomic_DNA"/>
</dbReference>
<protein>
    <submittedName>
        <fullName evidence="3">Condensin-2 complex subunit G2</fullName>
    </submittedName>
</protein>
<dbReference type="SUPFAM" id="SSF48371">
    <property type="entry name" value="ARM repeat"/>
    <property type="match status" value="1"/>
</dbReference>
<accession>A0A1Z5K224</accession>
<evidence type="ECO:0000313" key="4">
    <source>
        <dbReference type="Proteomes" id="UP000198406"/>
    </source>
</evidence>
<feature type="compositionally biased region" description="Basic and acidic residues" evidence="2">
    <location>
        <begin position="555"/>
        <end position="566"/>
    </location>
</feature>
<comment type="caution">
    <text evidence="3">The sequence shown here is derived from an EMBL/GenBank/DDBJ whole genome shotgun (WGS) entry which is preliminary data.</text>
</comment>
<dbReference type="GO" id="GO:0000796">
    <property type="term" value="C:condensin complex"/>
    <property type="evidence" value="ECO:0007669"/>
    <property type="project" value="TreeGrafter"/>
</dbReference>
<feature type="region of interest" description="Disordered" evidence="2">
    <location>
        <begin position="849"/>
        <end position="880"/>
    </location>
</feature>
<feature type="region of interest" description="Disordered" evidence="2">
    <location>
        <begin position="534"/>
        <end position="572"/>
    </location>
</feature>
<dbReference type="PANTHER" id="PTHR16199">
    <property type="entry name" value="CONDENSIN-2 COMPLEX SUBUNIT G2"/>
    <property type="match status" value="1"/>
</dbReference>
<dbReference type="InterPro" id="IPR016024">
    <property type="entry name" value="ARM-type_fold"/>
</dbReference>
<feature type="repeat" description="HEAT" evidence="1">
    <location>
        <begin position="409"/>
        <end position="445"/>
    </location>
</feature>
<sequence>MKASSSSSTAVEALLHAETVHALLQLSEHTRKQAALQFTKAQARRFFGTWLDQCSLEEEDALQRVAQTLVYYLQQPKPVLLQVMIDLTVQLHDALTTDLSYQTRQTILSLCELWWKHDLPQKEQFIANALPYWLEPPEDATAVQNLYDLRQALDCVDFVADESLQASVLSLVSNPFVLKTGKKLLVHLLQNRDLMEPLHQAIKVQLVGNKTKIIQVYADVYYKAYHETKDPEIQEALEQIVWSDLVQAVFHAADPETHKAVRMVLQPLHAAQKHHEALLHRLYGPILWRALSASQTQVRLQAAQILPEVFPLRGEHTSALAAVEHCVKALTNLLDDRVPKVRVAGALATAHVLCDYWTIVPTASIRMLLNWLVTKHASDTSSASVRVGALNAVSLVLQNPQSHAVLRPLLPSLGNLLHDKTESVRLATVRMLLRVKETTDLAYYHVVPVYHLNARLANEAVNSSVAAALTSLLMSSYFPPDPATQIARTLHFLQTDPQAAATFYANVHRFLDTAQVAALAAMLWQTVLTAVETEKNQQNKLQSSDPSGKRRKKAAAKDESENNAKGEEDEEDFFSSADTALMVTLTDTINVLWGSIAKDLHEDVVSFLVDHMEDWVETLQHFETKPDNRTVVQNILKIVRRLPSCDDLKINAENPNVAGYLSVYCHWGRSDEVVACLAKSLETDLGVEEEILFSTPEAKTKKRKSRRGKQDESIELLPAPVALKVVHALLQDPDIRPYLLSPVLEKALEKGTKLAEKMLSRDRMIGESDIDFVLRVCEIYGRFVLHQAAATDEPNLTMTPQAMNLLRWMSVKVIPMLKDVDADQSCAESSMPFNDPDLSTIAVEQSFADWPASPTPAGPPRRRRDTKATPSRVEVEKRPSLSPDISHALATSLVQVACVVFAEWLAVSGGVGGSIIDSQMSEWFSAVSDDTTVIAIMSKLAFQLVKTSDQYMLFEQILRKGHESNGIVRKLVSTLSSPLSKCQHETVKVVFETAKAMYSPLEDDECHSSWDEMWTQSSGAISAAVGAIVANRMSVAVLINLATKTPSDLFSKQCLFLLQDQVTERSNDFTVQSEEVVA</sequence>
<dbReference type="InterPro" id="IPR021133">
    <property type="entry name" value="HEAT_type_2"/>
</dbReference>
<dbReference type="InterPro" id="IPR011989">
    <property type="entry name" value="ARM-like"/>
</dbReference>
<dbReference type="PROSITE" id="PS50077">
    <property type="entry name" value="HEAT_REPEAT"/>
    <property type="match status" value="1"/>
</dbReference>
<dbReference type="Pfam" id="PF12422">
    <property type="entry name" value="Condensin2nSMC"/>
    <property type="match status" value="1"/>
</dbReference>
<evidence type="ECO:0000256" key="1">
    <source>
        <dbReference type="PROSITE-ProRule" id="PRU00103"/>
    </source>
</evidence>